<organism evidence="1 2">
    <name type="scientific">Chelatococcus asaccharovorans</name>
    <dbReference type="NCBI Taxonomy" id="28210"/>
    <lineage>
        <taxon>Bacteria</taxon>
        <taxon>Pseudomonadati</taxon>
        <taxon>Pseudomonadota</taxon>
        <taxon>Alphaproteobacteria</taxon>
        <taxon>Hyphomicrobiales</taxon>
        <taxon>Chelatococcaceae</taxon>
        <taxon>Chelatococcus</taxon>
    </lineage>
</organism>
<name>A0A2V3TSE1_9HYPH</name>
<keyword evidence="2" id="KW-1185">Reference proteome</keyword>
<gene>
    <name evidence="1" type="ORF">C7450_1236</name>
</gene>
<sequence>MASNVAQLFSFRPRSNDWSNQELAEFYRVEASLVQAGLLIDTDRGITDENEPWFVFCNSDSGEVIIHFARIDGAYVAASGAFDGVLRGRDFRSVVEALLSRHPLVMPKARDNIRLHPSSLLVALVATAFFKLSEVDAQAGEADGKGGESAASREVWIKSDGDVKQSVIQLDRRHVAVVLAAMTFAVTHDFNGDWTQWLSRASDWLDQDSDGTQVAVAPKLASDLIEFANLVDVTSDASAADKGHVSLLPLDDGHLDQLAALFGDKLSLISLLTSLMNGGQSADKAGASDVDLPGAVAVVEDLSTYRQESAHSGSSNSAEASPELIAERERTATPEHKSDSAEVVTVVLAQAPSEHASLPVVEAVRYVESSVLASVDTKEIMKVDDGLLASLMSNDTTVTLVSDTLHPEAIATVQPDQPGKEQTSALAAKIEALFGDNRPLHAFHDSDDGYKGVMATFKEKNADFELALSGKDIVLYDLTPDVHMGDALSFVTWTFDDGSTLSLIGVLPQELAIAA</sequence>
<dbReference type="EMBL" id="QJJK01000023">
    <property type="protein sequence ID" value="PXW50734.1"/>
    <property type="molecule type" value="Genomic_DNA"/>
</dbReference>
<dbReference type="AlphaFoldDB" id="A0A2V3TSE1"/>
<protein>
    <submittedName>
        <fullName evidence="1">Uncharacterized protein</fullName>
    </submittedName>
</protein>
<reference evidence="1 2" key="1">
    <citation type="submission" date="2018-05" db="EMBL/GenBank/DDBJ databases">
        <title>Genomic Encyclopedia of Type Strains, Phase IV (KMG-IV): sequencing the most valuable type-strain genomes for metagenomic binning, comparative biology and taxonomic classification.</title>
        <authorList>
            <person name="Goeker M."/>
        </authorList>
    </citation>
    <scope>NUCLEOTIDE SEQUENCE [LARGE SCALE GENOMIC DNA]</scope>
    <source>
        <strain evidence="1 2">DSM 6462</strain>
    </source>
</reference>
<proteinExistence type="predicted"/>
<evidence type="ECO:0000313" key="2">
    <source>
        <dbReference type="Proteomes" id="UP000248021"/>
    </source>
</evidence>
<dbReference type="Proteomes" id="UP000248021">
    <property type="component" value="Unassembled WGS sequence"/>
</dbReference>
<accession>A0A2V3TSE1</accession>
<comment type="caution">
    <text evidence="1">The sequence shown here is derived from an EMBL/GenBank/DDBJ whole genome shotgun (WGS) entry which is preliminary data.</text>
</comment>
<evidence type="ECO:0000313" key="1">
    <source>
        <dbReference type="EMBL" id="PXW50734.1"/>
    </source>
</evidence>